<evidence type="ECO:0000256" key="5">
    <source>
        <dbReference type="PIRSR" id="PIRSR000149-4"/>
    </source>
</evidence>
<feature type="binding site" evidence="4">
    <location>
        <begin position="11"/>
        <end position="12"/>
    </location>
    <ligand>
        <name>NAD(+)</name>
        <dbReference type="ChEBI" id="CHEBI:57540"/>
    </ligand>
</feature>
<dbReference type="InterPro" id="IPR020831">
    <property type="entry name" value="GlycerAld/Erythrose_P_DH"/>
</dbReference>
<evidence type="ECO:0000256" key="4">
    <source>
        <dbReference type="PIRSR" id="PIRSR000149-3"/>
    </source>
</evidence>
<comment type="caution">
    <text evidence="8">The sequence shown here is derived from an EMBL/GenBank/DDBJ whole genome shotgun (WGS) entry which is preliminary data.</text>
</comment>
<keyword evidence="2" id="KW-0560">Oxidoreductase</keyword>
<evidence type="ECO:0000256" key="6">
    <source>
        <dbReference type="RuleBase" id="RU000397"/>
    </source>
</evidence>
<feature type="binding site" evidence="4">
    <location>
        <position position="126"/>
    </location>
    <ligand>
        <name>NAD(+)</name>
        <dbReference type="ChEBI" id="CHEBI:57540"/>
    </ligand>
</feature>
<dbReference type="RefSeq" id="WP_284379679.1">
    <property type="nucleotide sequence ID" value="NZ_BSNM01000006.1"/>
</dbReference>
<reference evidence="8" key="2">
    <citation type="submission" date="2023-01" db="EMBL/GenBank/DDBJ databases">
        <title>Draft genome sequence of Litoribrevibacter albus strain NBRC 110071.</title>
        <authorList>
            <person name="Sun Q."/>
            <person name="Mori K."/>
        </authorList>
    </citation>
    <scope>NUCLEOTIDE SEQUENCE</scope>
    <source>
        <strain evidence="8">NBRC 110071</strain>
    </source>
</reference>
<dbReference type="FunFam" id="3.40.50.720:FF:000001">
    <property type="entry name" value="Glyceraldehyde-3-phosphate dehydrogenase"/>
    <property type="match status" value="1"/>
</dbReference>
<feature type="binding site" evidence="4">
    <location>
        <position position="345"/>
    </location>
    <ligand>
        <name>NAD(+)</name>
        <dbReference type="ChEBI" id="CHEBI:57540"/>
    </ligand>
</feature>
<protein>
    <submittedName>
        <fullName evidence="8">D-erythrose-4-phosphate dehydrogenase</fullName>
    </submittedName>
</protein>
<dbReference type="PIRSF" id="PIRSF000149">
    <property type="entry name" value="GAP_DH"/>
    <property type="match status" value="1"/>
</dbReference>
<dbReference type="Gene3D" id="3.30.360.10">
    <property type="entry name" value="Dihydrodipicolinate Reductase, domain 2"/>
    <property type="match status" value="2"/>
</dbReference>
<evidence type="ECO:0000313" key="8">
    <source>
        <dbReference type="EMBL" id="GLQ30591.1"/>
    </source>
</evidence>
<dbReference type="PANTHER" id="PTHR43148">
    <property type="entry name" value="GLYCERALDEHYDE-3-PHOSPHATE DEHYDROGENASE 2"/>
    <property type="match status" value="1"/>
</dbReference>
<dbReference type="Proteomes" id="UP001161389">
    <property type="component" value="Unassembled WGS sequence"/>
</dbReference>
<feature type="site" description="Activates thiol group during catalysis" evidence="5">
    <location>
        <position position="185"/>
    </location>
</feature>
<dbReference type="SMART" id="SM00846">
    <property type="entry name" value="Gp_dh_N"/>
    <property type="match status" value="1"/>
</dbReference>
<evidence type="ECO:0000256" key="3">
    <source>
        <dbReference type="PIRSR" id="PIRSR000149-1"/>
    </source>
</evidence>
<evidence type="ECO:0000256" key="1">
    <source>
        <dbReference type="ARBA" id="ARBA00011881"/>
    </source>
</evidence>
<dbReference type="Pfam" id="PF00044">
    <property type="entry name" value="Gp_dh_N"/>
    <property type="match status" value="1"/>
</dbReference>
<comment type="subunit">
    <text evidence="1">Homotetramer.</text>
</comment>
<accession>A0AA37S8E4</accession>
<dbReference type="Gene3D" id="3.40.50.720">
    <property type="entry name" value="NAD(P)-binding Rossmann-like Domain"/>
    <property type="match status" value="1"/>
</dbReference>
<dbReference type="InterPro" id="IPR036291">
    <property type="entry name" value="NAD(P)-bd_dom_sf"/>
</dbReference>
<gene>
    <name evidence="8" type="primary">epd</name>
    <name evidence="8" type="ORF">GCM10007876_10690</name>
</gene>
<dbReference type="EMBL" id="BSNM01000006">
    <property type="protein sequence ID" value="GLQ30591.1"/>
    <property type="molecule type" value="Genomic_DNA"/>
</dbReference>
<organism evidence="8 9">
    <name type="scientific">Litoribrevibacter albus</name>
    <dbReference type="NCBI Taxonomy" id="1473156"/>
    <lineage>
        <taxon>Bacteria</taxon>
        <taxon>Pseudomonadati</taxon>
        <taxon>Pseudomonadota</taxon>
        <taxon>Gammaproteobacteria</taxon>
        <taxon>Oceanospirillales</taxon>
        <taxon>Oceanospirillaceae</taxon>
        <taxon>Litoribrevibacter</taxon>
    </lineage>
</organism>
<reference evidence="8" key="1">
    <citation type="journal article" date="2014" name="Int. J. Syst. Evol. Microbiol.">
        <title>Complete genome sequence of Corynebacterium casei LMG S-19264T (=DSM 44701T), isolated from a smear-ripened cheese.</title>
        <authorList>
            <consortium name="US DOE Joint Genome Institute (JGI-PGF)"/>
            <person name="Walter F."/>
            <person name="Albersmeier A."/>
            <person name="Kalinowski J."/>
            <person name="Ruckert C."/>
        </authorList>
    </citation>
    <scope>NUCLEOTIDE SEQUENCE</scope>
    <source>
        <strain evidence="8">NBRC 110071</strain>
    </source>
</reference>
<dbReference type="CDD" id="cd17892">
    <property type="entry name" value="GAPDH_N_E4PDH"/>
    <property type="match status" value="1"/>
</dbReference>
<sequence length="362" mass="39439">MLRIAVNGYGRIGRGVVRALFENGYTDRIQLVAINELADLETVCYLTRYDSTHGRFPAQVSCRSDDGKDWLSIAGQDIRVFNQPDVAELNWSELNVDLVLECTGAFSDRATAEQHIENGAKQVLFSQPASSDVDATIVYGVNHQTLTGEEVIVSNASCTTNCVIPVLSVLDNAYGIKRGTITTIHSAMNDQPVIDAYHSDLRRTRSAGQSIIPVDTGLAAGIERVLPKFKDAFVALHMRVPTQNVSLMDLTLELNHKVTADEVNQLLKKASENGLSGVLGYTEEPHASIDFNHDVRSGIVDGTQTHVVGAAVDAVTGGTESSENQTTLDTQKDCSMVKLVVWFDNEWAFANRMLDTALVMAP</sequence>
<proteinExistence type="inferred from homology"/>
<dbReference type="InterPro" id="IPR020829">
    <property type="entry name" value="GlycerAld_3-P_DH_cat"/>
</dbReference>
<dbReference type="SUPFAM" id="SSF51735">
    <property type="entry name" value="NAD(P)-binding Rossmann-fold domains"/>
    <property type="match status" value="1"/>
</dbReference>
<evidence type="ECO:0000313" key="9">
    <source>
        <dbReference type="Proteomes" id="UP001161389"/>
    </source>
</evidence>
<name>A0AA37S8E4_9GAMM</name>
<comment type="similarity">
    <text evidence="6">Belongs to the glyceraldehyde-3-phosphate dehydrogenase family.</text>
</comment>
<feature type="active site" description="Nucleophile" evidence="3">
    <location>
        <position position="158"/>
    </location>
</feature>
<dbReference type="PRINTS" id="PR00078">
    <property type="entry name" value="G3PDHDRGNASE"/>
</dbReference>
<dbReference type="GO" id="GO:0051287">
    <property type="term" value="F:NAD binding"/>
    <property type="evidence" value="ECO:0007669"/>
    <property type="project" value="InterPro"/>
</dbReference>
<dbReference type="SUPFAM" id="SSF55347">
    <property type="entry name" value="Glyceraldehyde-3-phosphate dehydrogenase-like, C-terminal domain"/>
    <property type="match status" value="1"/>
</dbReference>
<keyword evidence="4" id="KW-0520">NAD</keyword>
<keyword evidence="9" id="KW-1185">Reference proteome</keyword>
<dbReference type="GO" id="GO:0016620">
    <property type="term" value="F:oxidoreductase activity, acting on the aldehyde or oxo group of donors, NAD or NADP as acceptor"/>
    <property type="evidence" value="ECO:0007669"/>
    <property type="project" value="InterPro"/>
</dbReference>
<keyword evidence="4" id="KW-0547">Nucleotide-binding</keyword>
<evidence type="ECO:0000259" key="7">
    <source>
        <dbReference type="SMART" id="SM00846"/>
    </source>
</evidence>
<feature type="domain" description="Glyceraldehyde 3-phosphate dehydrogenase NAD(P) binding" evidence="7">
    <location>
        <begin position="2"/>
        <end position="158"/>
    </location>
</feature>
<dbReference type="InterPro" id="IPR020828">
    <property type="entry name" value="GlycerAld_3-P_DH_NAD(P)-bd"/>
</dbReference>
<dbReference type="Pfam" id="PF02800">
    <property type="entry name" value="Gp_dh_C"/>
    <property type="match status" value="1"/>
</dbReference>
<evidence type="ECO:0000256" key="2">
    <source>
        <dbReference type="ARBA" id="ARBA00023002"/>
    </source>
</evidence>
<dbReference type="AlphaFoldDB" id="A0AA37S8E4"/>